<comment type="similarity">
    <text evidence="1">Belongs to the NAD(P)-dependent epimerase/dehydratase family.</text>
</comment>
<keyword evidence="5" id="KW-0614">Plasmid</keyword>
<name>A0A2Z4YNI5_RHILE</name>
<dbReference type="PANTHER" id="PTHR43103">
    <property type="entry name" value="NUCLEOSIDE-DIPHOSPHATE-SUGAR EPIMERASE"/>
    <property type="match status" value="1"/>
</dbReference>
<dbReference type="InterPro" id="IPR036291">
    <property type="entry name" value="NAD(P)-bd_dom_sf"/>
</dbReference>
<protein>
    <submittedName>
        <fullName evidence="5">NAD dependent epimerase/dehydratase family protein</fullName>
    </submittedName>
</protein>
<sequence>MMKRVAMTGAAGRVGTLLRPLLRSYVEHLSLIDLQEPDELGENESFVKADLTELDEATAALKDVDGVVHLAGIASGIDMNAILHANVLGTYNLYEAARTNKVQRVVYASSNHATGFYPRGQLVSPLDPMRPDSPYGLSKCWGELVAGLYYDTSGIRSLSIRIGNAGTYPNSERSVAIWISARDLAQLVRIGLSHPLIAATVVYGVSDAEEIWWDNGLAARLGYQPQDRPRDHARIEEGSEGPVALAFQGGGFCEINHDGTIRMRDAEGLATSLETVE</sequence>
<keyword evidence="2" id="KW-0560">Oxidoreductase</keyword>
<dbReference type="GO" id="GO:0016491">
    <property type="term" value="F:oxidoreductase activity"/>
    <property type="evidence" value="ECO:0007669"/>
    <property type="project" value="UniProtKB-KW"/>
</dbReference>
<organism evidence="5 6">
    <name type="scientific">Rhizobium leguminosarum</name>
    <dbReference type="NCBI Taxonomy" id="384"/>
    <lineage>
        <taxon>Bacteria</taxon>
        <taxon>Pseudomonadati</taxon>
        <taxon>Pseudomonadota</taxon>
        <taxon>Alphaproteobacteria</taxon>
        <taxon>Hyphomicrobiales</taxon>
        <taxon>Rhizobiaceae</taxon>
        <taxon>Rhizobium/Agrobacterium group</taxon>
        <taxon>Rhizobium</taxon>
    </lineage>
</organism>
<reference evidence="5 6" key="1">
    <citation type="submission" date="2018-07" db="EMBL/GenBank/DDBJ databases">
        <title>Rhizobium leguminosarum strain:ATCC 14479 Genome sequencing and assembly.</title>
        <authorList>
            <person name="Chakraborty R."/>
        </authorList>
    </citation>
    <scope>NUCLEOTIDE SEQUENCE [LARGE SCALE GENOMIC DNA]</scope>
    <source>
        <strain evidence="5 6">ATCC 14479</strain>
        <plasmid evidence="6">Plasmid unnamed1</plasmid>
    </source>
</reference>
<dbReference type="Gene3D" id="3.40.50.720">
    <property type="entry name" value="NAD(P)-binding Rossmann-like Domain"/>
    <property type="match status" value="1"/>
</dbReference>
<dbReference type="Proteomes" id="UP000251166">
    <property type="component" value="Plasmid unnamed1"/>
</dbReference>
<dbReference type="SUPFAM" id="SSF51735">
    <property type="entry name" value="NAD(P)-binding Rossmann-fold domains"/>
    <property type="match status" value="1"/>
</dbReference>
<dbReference type="AlphaFoldDB" id="A0A2Z4YNI5"/>
<evidence type="ECO:0000313" key="6">
    <source>
        <dbReference type="Proteomes" id="UP000251166"/>
    </source>
</evidence>
<evidence type="ECO:0000313" key="5">
    <source>
        <dbReference type="EMBL" id="AXA42629.1"/>
    </source>
</evidence>
<dbReference type="EMBL" id="CP030761">
    <property type="protein sequence ID" value="AXA42629.1"/>
    <property type="molecule type" value="Genomic_DNA"/>
</dbReference>
<gene>
    <name evidence="5" type="ORF">DLJ82_5068</name>
</gene>
<proteinExistence type="inferred from homology"/>
<evidence type="ECO:0000256" key="2">
    <source>
        <dbReference type="ARBA" id="ARBA00023002"/>
    </source>
</evidence>
<evidence type="ECO:0000259" key="4">
    <source>
        <dbReference type="Pfam" id="PF01370"/>
    </source>
</evidence>
<accession>A0A2Z4YNI5</accession>
<evidence type="ECO:0000256" key="3">
    <source>
        <dbReference type="ARBA" id="ARBA00023027"/>
    </source>
</evidence>
<dbReference type="PANTHER" id="PTHR43103:SF5">
    <property type="entry name" value="4-EPIMERASE, PUTATIVE (AFU_ORTHOLOGUE AFUA_7G00360)-RELATED"/>
    <property type="match status" value="1"/>
</dbReference>
<dbReference type="Pfam" id="PF01370">
    <property type="entry name" value="Epimerase"/>
    <property type="match status" value="1"/>
</dbReference>
<dbReference type="InterPro" id="IPR001509">
    <property type="entry name" value="Epimerase_deHydtase"/>
</dbReference>
<geneLocation type="plasmid" evidence="5 6">
    <name>unnamed1</name>
</geneLocation>
<evidence type="ECO:0000256" key="1">
    <source>
        <dbReference type="ARBA" id="ARBA00007637"/>
    </source>
</evidence>
<feature type="domain" description="NAD-dependent epimerase/dehydratase" evidence="4">
    <location>
        <begin position="6"/>
        <end position="165"/>
    </location>
</feature>
<keyword evidence="3" id="KW-0520">NAD</keyword>